<dbReference type="CDD" id="cd00086">
    <property type="entry name" value="homeodomain"/>
    <property type="match status" value="1"/>
</dbReference>
<dbReference type="SMART" id="SM00389">
    <property type="entry name" value="HOX"/>
    <property type="match status" value="1"/>
</dbReference>
<comment type="caution">
    <text evidence="8">The sequence shown here is derived from an EMBL/GenBank/DDBJ whole genome shotgun (WGS) entry which is preliminary data.</text>
</comment>
<dbReference type="OrthoDB" id="3137333at2759"/>
<evidence type="ECO:0000313" key="8">
    <source>
        <dbReference type="EMBL" id="OAF66538.1"/>
    </source>
</evidence>
<dbReference type="PANTHER" id="PTHR24340:SF82">
    <property type="entry name" value="HOMEOBOX PROTEIN VND"/>
    <property type="match status" value="1"/>
</dbReference>
<dbReference type="PANTHER" id="PTHR24340">
    <property type="entry name" value="HOMEOBOX PROTEIN NKX"/>
    <property type="match status" value="1"/>
</dbReference>
<dbReference type="Proteomes" id="UP000078046">
    <property type="component" value="Unassembled WGS sequence"/>
</dbReference>
<evidence type="ECO:0000256" key="2">
    <source>
        <dbReference type="ARBA" id="ARBA00023125"/>
    </source>
</evidence>
<dbReference type="Gene3D" id="1.10.10.60">
    <property type="entry name" value="Homeodomain-like"/>
    <property type="match status" value="1"/>
</dbReference>
<dbReference type="EMBL" id="LWCA01000901">
    <property type="protein sequence ID" value="OAF66538.1"/>
    <property type="molecule type" value="Genomic_DNA"/>
</dbReference>
<dbReference type="InterPro" id="IPR001356">
    <property type="entry name" value="HD"/>
</dbReference>
<evidence type="ECO:0000256" key="4">
    <source>
        <dbReference type="ARBA" id="ARBA00023242"/>
    </source>
</evidence>
<keyword evidence="3 5" id="KW-0371">Homeobox</keyword>
<dbReference type="GO" id="GO:0000981">
    <property type="term" value="F:DNA-binding transcription factor activity, RNA polymerase II-specific"/>
    <property type="evidence" value="ECO:0007669"/>
    <property type="project" value="InterPro"/>
</dbReference>
<evidence type="ECO:0000256" key="6">
    <source>
        <dbReference type="RuleBase" id="RU000682"/>
    </source>
</evidence>
<evidence type="ECO:0000256" key="3">
    <source>
        <dbReference type="ARBA" id="ARBA00023155"/>
    </source>
</evidence>
<dbReference type="PROSITE" id="PS00027">
    <property type="entry name" value="HOMEOBOX_1"/>
    <property type="match status" value="1"/>
</dbReference>
<keyword evidence="9" id="KW-1185">Reference proteome</keyword>
<feature type="DNA-binding region" description="Homeobox" evidence="5">
    <location>
        <begin position="41"/>
        <end position="100"/>
    </location>
</feature>
<evidence type="ECO:0000313" key="9">
    <source>
        <dbReference type="Proteomes" id="UP000078046"/>
    </source>
</evidence>
<keyword evidence="4 5" id="KW-0539">Nucleus</keyword>
<dbReference type="Pfam" id="PF00046">
    <property type="entry name" value="Homeodomain"/>
    <property type="match status" value="1"/>
</dbReference>
<proteinExistence type="predicted"/>
<protein>
    <recommendedName>
        <fullName evidence="7">Homeobox domain-containing protein</fullName>
    </recommendedName>
</protein>
<reference evidence="8 9" key="1">
    <citation type="submission" date="2016-04" db="EMBL/GenBank/DDBJ databases">
        <title>The genome of Intoshia linei affirms orthonectids as highly simplified spiralians.</title>
        <authorList>
            <person name="Mikhailov K.V."/>
            <person name="Slusarev G.S."/>
            <person name="Nikitin M.A."/>
            <person name="Logacheva M.D."/>
            <person name="Penin A."/>
            <person name="Aleoshin V."/>
            <person name="Panchin Y.V."/>
        </authorList>
    </citation>
    <scope>NUCLEOTIDE SEQUENCE [LARGE SCALE GENOMIC DNA]</scope>
    <source>
        <strain evidence="8">Intl2013</strain>
        <tissue evidence="8">Whole animal</tissue>
    </source>
</reference>
<dbReference type="SUPFAM" id="SSF46689">
    <property type="entry name" value="Homeodomain-like"/>
    <property type="match status" value="1"/>
</dbReference>
<evidence type="ECO:0000256" key="5">
    <source>
        <dbReference type="PROSITE-ProRule" id="PRU00108"/>
    </source>
</evidence>
<comment type="subcellular location">
    <subcellularLocation>
        <location evidence="1 5 6">Nucleus</location>
    </subcellularLocation>
</comment>
<evidence type="ECO:0000259" key="7">
    <source>
        <dbReference type="PROSITE" id="PS50071"/>
    </source>
</evidence>
<keyword evidence="2 5" id="KW-0238">DNA-binding</keyword>
<dbReference type="InterPro" id="IPR017970">
    <property type="entry name" value="Homeobox_CS"/>
</dbReference>
<dbReference type="InterPro" id="IPR050394">
    <property type="entry name" value="Homeobox_NK-like"/>
</dbReference>
<dbReference type="GO" id="GO:0005634">
    <property type="term" value="C:nucleus"/>
    <property type="evidence" value="ECO:0007669"/>
    <property type="project" value="UniProtKB-SubCell"/>
</dbReference>
<dbReference type="GO" id="GO:0000978">
    <property type="term" value="F:RNA polymerase II cis-regulatory region sequence-specific DNA binding"/>
    <property type="evidence" value="ECO:0007669"/>
    <property type="project" value="TreeGrafter"/>
</dbReference>
<dbReference type="InterPro" id="IPR009057">
    <property type="entry name" value="Homeodomain-like_sf"/>
</dbReference>
<dbReference type="PROSITE" id="PS50071">
    <property type="entry name" value="HOMEOBOX_2"/>
    <property type="match status" value="1"/>
</dbReference>
<evidence type="ECO:0000256" key="1">
    <source>
        <dbReference type="ARBA" id="ARBA00004123"/>
    </source>
</evidence>
<gene>
    <name evidence="8" type="ORF">A3Q56_05731</name>
</gene>
<feature type="domain" description="Homeobox" evidence="7">
    <location>
        <begin position="39"/>
        <end position="99"/>
    </location>
</feature>
<dbReference type="AlphaFoldDB" id="A0A177AWY5"/>
<name>A0A177AWY5_9BILA</name>
<organism evidence="8 9">
    <name type="scientific">Intoshia linei</name>
    <dbReference type="NCBI Taxonomy" id="1819745"/>
    <lineage>
        <taxon>Eukaryota</taxon>
        <taxon>Metazoa</taxon>
        <taxon>Spiralia</taxon>
        <taxon>Lophotrochozoa</taxon>
        <taxon>Mesozoa</taxon>
        <taxon>Orthonectida</taxon>
        <taxon>Rhopaluridae</taxon>
        <taxon>Intoshia</taxon>
    </lineage>
</organism>
<sequence length="162" mass="19397">MQNTIESIIKENEESTEKLSFSVESILGMKKMQDKEVQNRRKKSRILFTKKQVFLLENKFNQQKYLSSFERKKLARCANLTTNQVKIWFQNHRYKIKKMNASEIKKENLYNANIFYKNSMNVSKELQIIQPAQNSINPQFINYFNLLYLLQAQNELMNQNTK</sequence>
<dbReference type="GO" id="GO:0030154">
    <property type="term" value="P:cell differentiation"/>
    <property type="evidence" value="ECO:0007669"/>
    <property type="project" value="TreeGrafter"/>
</dbReference>
<accession>A0A177AWY5</accession>